<dbReference type="GO" id="GO:0005789">
    <property type="term" value="C:endoplasmic reticulum membrane"/>
    <property type="evidence" value="ECO:0007669"/>
    <property type="project" value="TreeGrafter"/>
</dbReference>
<dbReference type="GO" id="GO:0034626">
    <property type="term" value="P:fatty acid elongation, polyunsaturated fatty acid"/>
    <property type="evidence" value="ECO:0007669"/>
    <property type="project" value="TreeGrafter"/>
</dbReference>
<feature type="transmembrane region" description="Helical" evidence="10">
    <location>
        <begin position="232"/>
        <end position="254"/>
    </location>
</feature>
<dbReference type="InterPro" id="IPR030457">
    <property type="entry name" value="ELO_CS"/>
</dbReference>
<dbReference type="GO" id="GO:0042761">
    <property type="term" value="P:very long-chain fatty acid biosynthetic process"/>
    <property type="evidence" value="ECO:0007669"/>
    <property type="project" value="TreeGrafter"/>
</dbReference>
<keyword evidence="2 10" id="KW-0444">Lipid biosynthesis</keyword>
<reference evidence="11" key="2">
    <citation type="journal article" date="2019" name="Comp. Biochem. Physiol. Part D Genomics Proteomics">
        <title>Genome-wide characterization and expression of the elongation of very long chain fatty acid (Elovl) genes and fatty acid profiles in the alga (Tetraselmis suecica) fed marine rotifer Brachionus koreanus.</title>
        <authorList>
            <person name="Lee M.C."/>
            <person name="Park J.C."/>
            <person name="Yoon D.S."/>
            <person name="Choi H."/>
            <person name="Kim H.J."/>
            <person name="Shin K.H."/>
            <person name="Hagiwara A."/>
            <person name="Han J."/>
            <person name="Park H.G."/>
            <person name="Lee J.S."/>
        </authorList>
    </citation>
    <scope>NUCLEOTIDE SEQUENCE</scope>
</reference>
<evidence type="ECO:0000256" key="7">
    <source>
        <dbReference type="ARBA" id="ARBA00023098"/>
    </source>
</evidence>
<evidence type="ECO:0000256" key="5">
    <source>
        <dbReference type="ARBA" id="ARBA00022832"/>
    </source>
</evidence>
<reference evidence="11" key="1">
    <citation type="submission" date="2018-06" db="EMBL/GenBank/DDBJ databases">
        <authorList>
            <person name="Lee J.-S."/>
        </authorList>
    </citation>
    <scope>NUCLEOTIDE SEQUENCE</scope>
</reference>
<evidence type="ECO:0000256" key="8">
    <source>
        <dbReference type="ARBA" id="ARBA00023136"/>
    </source>
</evidence>
<dbReference type="GO" id="GO:0030148">
    <property type="term" value="P:sphingolipid biosynthetic process"/>
    <property type="evidence" value="ECO:0007669"/>
    <property type="project" value="TreeGrafter"/>
</dbReference>
<evidence type="ECO:0000256" key="3">
    <source>
        <dbReference type="ARBA" id="ARBA00022679"/>
    </source>
</evidence>
<dbReference type="PANTHER" id="PTHR11157">
    <property type="entry name" value="FATTY ACID ACYL TRANSFERASE-RELATED"/>
    <property type="match status" value="1"/>
</dbReference>
<organism evidence="11">
    <name type="scientific">Brachionus rotundiformis</name>
    <dbReference type="NCBI Taxonomy" id="96890"/>
    <lineage>
        <taxon>Eukaryota</taxon>
        <taxon>Metazoa</taxon>
        <taxon>Spiralia</taxon>
        <taxon>Gnathifera</taxon>
        <taxon>Rotifera</taxon>
        <taxon>Eurotatoria</taxon>
        <taxon>Monogononta</taxon>
        <taxon>Pseudotrocha</taxon>
        <taxon>Ploima</taxon>
        <taxon>Brachionidae</taxon>
        <taxon>Brachionus</taxon>
    </lineage>
</organism>
<dbReference type="GO" id="GO:0019367">
    <property type="term" value="P:fatty acid elongation, saturated fatty acid"/>
    <property type="evidence" value="ECO:0007669"/>
    <property type="project" value="TreeGrafter"/>
</dbReference>
<dbReference type="EC" id="2.3.1.199" evidence="10"/>
<comment type="similarity">
    <text evidence="10">Belongs to the ELO family.</text>
</comment>
<evidence type="ECO:0000256" key="4">
    <source>
        <dbReference type="ARBA" id="ARBA00022692"/>
    </source>
</evidence>
<keyword evidence="8 10" id="KW-0472">Membrane</keyword>
<evidence type="ECO:0000256" key="10">
    <source>
        <dbReference type="RuleBase" id="RU361115"/>
    </source>
</evidence>
<evidence type="ECO:0000256" key="1">
    <source>
        <dbReference type="ARBA" id="ARBA00004141"/>
    </source>
</evidence>
<keyword evidence="9 10" id="KW-0275">Fatty acid biosynthesis</keyword>
<dbReference type="GO" id="GO:0009922">
    <property type="term" value="F:fatty acid elongase activity"/>
    <property type="evidence" value="ECO:0007669"/>
    <property type="project" value="UniProtKB-EC"/>
</dbReference>
<dbReference type="AlphaFoldDB" id="A0A482G3H8"/>
<dbReference type="PROSITE" id="PS01188">
    <property type="entry name" value="ELO"/>
    <property type="match status" value="1"/>
</dbReference>
<dbReference type="Pfam" id="PF01151">
    <property type="entry name" value="ELO"/>
    <property type="match status" value="1"/>
</dbReference>
<comment type="catalytic activity">
    <reaction evidence="10">
        <text>a very-long-chain acyl-CoA + malonyl-CoA + H(+) = a very-long-chain 3-oxoacyl-CoA + CO2 + CoA</text>
        <dbReference type="Rhea" id="RHEA:32727"/>
        <dbReference type="ChEBI" id="CHEBI:15378"/>
        <dbReference type="ChEBI" id="CHEBI:16526"/>
        <dbReference type="ChEBI" id="CHEBI:57287"/>
        <dbReference type="ChEBI" id="CHEBI:57384"/>
        <dbReference type="ChEBI" id="CHEBI:90725"/>
        <dbReference type="ChEBI" id="CHEBI:90736"/>
        <dbReference type="EC" id="2.3.1.199"/>
    </reaction>
</comment>
<feature type="transmembrane region" description="Helical" evidence="10">
    <location>
        <begin position="274"/>
        <end position="297"/>
    </location>
</feature>
<feature type="transmembrane region" description="Helical" evidence="10">
    <location>
        <begin position="201"/>
        <end position="220"/>
    </location>
</feature>
<proteinExistence type="evidence at transcript level"/>
<keyword evidence="6 10" id="KW-1133">Transmembrane helix</keyword>
<feature type="transmembrane region" description="Helical" evidence="10">
    <location>
        <begin position="103"/>
        <end position="122"/>
    </location>
</feature>
<sequence length="323" mass="38584">MSTMSLALEKVSSSVLDSFFFLKPMFDLNPVDENLLSNTSFSYSHIFGFEKLFESKEFVDDLGKWMNKNWTMSINISIIYVIFIFLVKFYMQNKTRFELRFPLIIWNIFLALFSIMGTIRTWPEFFYSITQKGIVYSVCDSSYAYGVTGFWAFMFIMSKLPELIDTVFIVFRKQELIFLHWYHHTTVLIYCWYSYRDFTASGRWFMTMNYLVHSLMYSYYACKALKVRVPLFVSKIITTSQLIQMIFGCYVNWVAYNTKNNSPSSECHISKDNIFYSFLMYLSYFVLFFHFFFNAYVLKKKNLAKQNGNRIDGENKKQEKKYN</sequence>
<accession>A0A482G3H8</accession>
<dbReference type="InterPro" id="IPR002076">
    <property type="entry name" value="ELO_fam"/>
</dbReference>
<evidence type="ECO:0000256" key="2">
    <source>
        <dbReference type="ARBA" id="ARBA00022516"/>
    </source>
</evidence>
<feature type="transmembrane region" description="Helical" evidence="10">
    <location>
        <begin position="176"/>
        <end position="195"/>
    </location>
</feature>
<keyword evidence="7 10" id="KW-0443">Lipid metabolism</keyword>
<evidence type="ECO:0000313" key="11">
    <source>
        <dbReference type="EMBL" id="QBO55928.1"/>
    </source>
</evidence>
<name>A0A482G3H8_9BILA</name>
<dbReference type="PANTHER" id="PTHR11157:SF17">
    <property type="entry name" value="ELONGATION OF VERY LONG CHAIN FATTY ACIDS PROTEIN 6"/>
    <property type="match status" value="1"/>
</dbReference>
<dbReference type="EMBL" id="MH511241">
    <property type="protein sequence ID" value="QBO55928.1"/>
    <property type="molecule type" value="mRNA"/>
</dbReference>
<evidence type="ECO:0000256" key="9">
    <source>
        <dbReference type="ARBA" id="ARBA00023160"/>
    </source>
</evidence>
<evidence type="ECO:0000256" key="6">
    <source>
        <dbReference type="ARBA" id="ARBA00022989"/>
    </source>
</evidence>
<feature type="transmembrane region" description="Helical" evidence="10">
    <location>
        <begin position="70"/>
        <end position="91"/>
    </location>
</feature>
<feature type="transmembrane region" description="Helical" evidence="10">
    <location>
        <begin position="134"/>
        <end position="156"/>
    </location>
</feature>
<keyword evidence="3 10" id="KW-0808">Transferase</keyword>
<protein>
    <recommendedName>
        <fullName evidence="10">Elongation of very long chain fatty acids protein</fullName>
        <ecNumber evidence="10">2.3.1.199</ecNumber>
    </recommendedName>
    <alternativeName>
        <fullName evidence="10">Very-long-chain 3-oxoacyl-CoA synthase</fullName>
    </alternativeName>
</protein>
<gene>
    <name evidence="11" type="primary">Elovl3</name>
    <name evidence="11" type="synonym">6a</name>
</gene>
<comment type="subcellular location">
    <subcellularLocation>
        <location evidence="1">Membrane</location>
        <topology evidence="1">Multi-pass membrane protein</topology>
    </subcellularLocation>
</comment>
<dbReference type="GO" id="GO:0034625">
    <property type="term" value="P:fatty acid elongation, monounsaturated fatty acid"/>
    <property type="evidence" value="ECO:0007669"/>
    <property type="project" value="TreeGrafter"/>
</dbReference>
<keyword evidence="4 10" id="KW-0812">Transmembrane</keyword>
<keyword evidence="5 10" id="KW-0276">Fatty acid metabolism</keyword>